<keyword evidence="3" id="KW-1185">Reference proteome</keyword>
<feature type="transmembrane region" description="Helical" evidence="1">
    <location>
        <begin position="273"/>
        <end position="292"/>
    </location>
</feature>
<dbReference type="EMBL" id="BLLI01000053">
    <property type="protein sequence ID" value="GFH43046.1"/>
    <property type="molecule type" value="Genomic_DNA"/>
</dbReference>
<comment type="caution">
    <text evidence="2">The sequence shown here is derived from an EMBL/GenBank/DDBJ whole genome shotgun (WGS) entry which is preliminary data.</text>
</comment>
<feature type="transmembrane region" description="Helical" evidence="1">
    <location>
        <begin position="229"/>
        <end position="252"/>
    </location>
</feature>
<evidence type="ECO:0000313" key="3">
    <source>
        <dbReference type="Proteomes" id="UP000480303"/>
    </source>
</evidence>
<feature type="transmembrane region" description="Helical" evidence="1">
    <location>
        <begin position="649"/>
        <end position="667"/>
    </location>
</feature>
<sequence>MAKLSKQLTGRFIALFLFTGIFVALAFGQMGLFKTGEIPFPSQNILYVSEVSTDSNNFYGTLEQIAENDNLRLYRSVVDKGESKGFVFGQLPKTSKERWTKNSETLEALPLIGEYFIEGKMSQKSLDSLEKIKVKSVIAPTGWQGVVGDLFLGWTIRTTTFYMSLLLFAVTIYALKMAKVKKAMIARTLGVKVIAITVELLSLLFSFVCWSLLVIALSNYSGTMLLTSFIFLLAFILASVLLVYLFVQFLFWSFIRTSQISGILKNKIVNKPFNYLWLLIIALSIGTMTQVISQAKEEYDLAQNRQIALKKWEKISDFSKLDVKFSELMMNMPEQQQTKEEEEARKKALTAYVLGWQDFYDSFSDDDELFLERPDDIDFLQIDGETTPAEDFKNPGKIVDLQSKWIAKIWQVSPYVVKLSQELIEDNATIFTNNKAVTVYIPEKYRASQAEILPPITSHFVDSGLTEEDFEVKIISNDFKMFVPILSEITNREQLEVIAEDCVIAQYNVKKFPHNTKATWALSDNFQQGLYRQDKLPAAIKNSVVQGEILNFSNAFDILENYQKESTSQMKRAIFTSIALFVAQIVVLFEFVKLRLALKAQKICVSQLFGISPKIDYLKIFCLLVVAIFSGLAFAVYKGANLNMVLLSGTSYLLMVILVMLVAAYQFKKKRLSILKGEIL</sequence>
<accession>A0A6A0BE13</accession>
<dbReference type="AlphaFoldDB" id="A0A6A0BE13"/>
<dbReference type="RefSeq" id="WP_172209484.1">
    <property type="nucleotide sequence ID" value="NZ_BLLI01000053.1"/>
</dbReference>
<name>A0A6A0BE13_9LACT</name>
<feature type="transmembrane region" description="Helical" evidence="1">
    <location>
        <begin position="573"/>
        <end position="596"/>
    </location>
</feature>
<feature type="transmembrane region" description="Helical" evidence="1">
    <location>
        <begin position="617"/>
        <end position="637"/>
    </location>
</feature>
<gene>
    <name evidence="2" type="ORF">Hs30E_15970</name>
</gene>
<keyword evidence="1" id="KW-0812">Transmembrane</keyword>
<evidence type="ECO:0000256" key="1">
    <source>
        <dbReference type="SAM" id="Phobius"/>
    </source>
</evidence>
<feature type="transmembrane region" description="Helical" evidence="1">
    <location>
        <begin position="196"/>
        <end position="217"/>
    </location>
</feature>
<feature type="transmembrane region" description="Helical" evidence="1">
    <location>
        <begin position="12"/>
        <end position="32"/>
    </location>
</feature>
<protein>
    <submittedName>
        <fullName evidence="2">ABC transporter permease</fullName>
    </submittedName>
</protein>
<keyword evidence="1" id="KW-1133">Transmembrane helix</keyword>
<evidence type="ECO:0000313" key="2">
    <source>
        <dbReference type="EMBL" id="GFH43046.1"/>
    </source>
</evidence>
<dbReference type="Proteomes" id="UP000480303">
    <property type="component" value="Unassembled WGS sequence"/>
</dbReference>
<keyword evidence="1" id="KW-0472">Membrane</keyword>
<organism evidence="2 3">
    <name type="scientific">Pseudolactococcus hodotermopsidis</name>
    <dbReference type="NCBI Taxonomy" id="2709157"/>
    <lineage>
        <taxon>Bacteria</taxon>
        <taxon>Bacillati</taxon>
        <taxon>Bacillota</taxon>
        <taxon>Bacilli</taxon>
        <taxon>Lactobacillales</taxon>
        <taxon>Streptococcaceae</taxon>
        <taxon>Pseudolactococcus</taxon>
    </lineage>
</organism>
<proteinExistence type="predicted"/>
<feature type="transmembrane region" description="Helical" evidence="1">
    <location>
        <begin position="151"/>
        <end position="175"/>
    </location>
</feature>
<reference evidence="2 3" key="1">
    <citation type="submission" date="2020-02" db="EMBL/GenBank/DDBJ databases">
        <title>Draft genome sequence of Lactococcus sp. Hs30E4-3.</title>
        <authorList>
            <person name="Noda S."/>
            <person name="Yuki M."/>
            <person name="Ohkuma M."/>
        </authorList>
    </citation>
    <scope>NUCLEOTIDE SEQUENCE [LARGE SCALE GENOMIC DNA]</scope>
    <source>
        <strain evidence="2 3">Hs30E4-3</strain>
    </source>
</reference>